<evidence type="ECO:0000256" key="13">
    <source>
        <dbReference type="SAM" id="Phobius"/>
    </source>
</evidence>
<organism evidence="16 18">
    <name type="scientific">Diaphorina citri</name>
    <name type="common">Asian citrus psyllid</name>
    <dbReference type="NCBI Taxonomy" id="121845"/>
    <lineage>
        <taxon>Eukaryota</taxon>
        <taxon>Metazoa</taxon>
        <taxon>Ecdysozoa</taxon>
        <taxon>Arthropoda</taxon>
        <taxon>Hexapoda</taxon>
        <taxon>Insecta</taxon>
        <taxon>Pterygota</taxon>
        <taxon>Neoptera</taxon>
        <taxon>Paraneoptera</taxon>
        <taxon>Hemiptera</taxon>
        <taxon>Sternorrhyncha</taxon>
        <taxon>Psylloidea</taxon>
        <taxon>Psyllidae</taxon>
        <taxon>Diaphorininae</taxon>
        <taxon>Diaphorina</taxon>
    </lineage>
</organism>
<evidence type="ECO:0000256" key="1">
    <source>
        <dbReference type="ARBA" id="ARBA00004236"/>
    </source>
</evidence>
<keyword evidence="6" id="KW-0677">Repeat</keyword>
<dbReference type="SMART" id="SM00284">
    <property type="entry name" value="OLF"/>
    <property type="match status" value="1"/>
</dbReference>
<keyword evidence="8" id="KW-1015">Disulfide bond</keyword>
<keyword evidence="10" id="KW-0393">Immunoglobulin domain</keyword>
<evidence type="ECO:0000256" key="6">
    <source>
        <dbReference type="ARBA" id="ARBA00022737"/>
    </source>
</evidence>
<evidence type="ECO:0000259" key="15">
    <source>
        <dbReference type="PROSITE" id="PS51132"/>
    </source>
</evidence>
<reference evidence="17 18" key="1">
    <citation type="submission" date="2025-04" db="UniProtKB">
        <authorList>
            <consortium name="RefSeq"/>
        </authorList>
    </citation>
    <scope>IDENTIFICATION</scope>
</reference>
<dbReference type="SMART" id="SM00408">
    <property type="entry name" value="IGc2"/>
    <property type="match status" value="2"/>
</dbReference>
<evidence type="ECO:0000256" key="4">
    <source>
        <dbReference type="ARBA" id="ARBA00022525"/>
    </source>
</evidence>
<dbReference type="PROSITE" id="PS51132">
    <property type="entry name" value="OLF"/>
    <property type="match status" value="1"/>
</dbReference>
<evidence type="ECO:0000256" key="2">
    <source>
        <dbReference type="ARBA" id="ARBA00004613"/>
    </source>
</evidence>
<feature type="domain" description="Ig-like" evidence="14">
    <location>
        <begin position="423"/>
        <end position="506"/>
    </location>
</feature>
<keyword evidence="9" id="KW-0325">Glycoprotein</keyword>
<name>A0A3Q0IMC0_DIACI</name>
<evidence type="ECO:0000259" key="14">
    <source>
        <dbReference type="PROSITE" id="PS50835"/>
    </source>
</evidence>
<keyword evidence="13" id="KW-1133">Transmembrane helix</keyword>
<dbReference type="GO" id="GO:0005886">
    <property type="term" value="C:plasma membrane"/>
    <property type="evidence" value="ECO:0007669"/>
    <property type="project" value="UniProtKB-SubCell"/>
</dbReference>
<dbReference type="GO" id="GO:0007165">
    <property type="term" value="P:signal transduction"/>
    <property type="evidence" value="ECO:0007669"/>
    <property type="project" value="TreeGrafter"/>
</dbReference>
<dbReference type="InterPro" id="IPR003599">
    <property type="entry name" value="Ig_sub"/>
</dbReference>
<evidence type="ECO:0000313" key="18">
    <source>
        <dbReference type="RefSeq" id="XP_026675788.1"/>
    </source>
</evidence>
<dbReference type="InterPro" id="IPR008160">
    <property type="entry name" value="Collagen"/>
</dbReference>
<feature type="region of interest" description="Disordered" evidence="12">
    <location>
        <begin position="879"/>
        <end position="898"/>
    </location>
</feature>
<evidence type="ECO:0000256" key="11">
    <source>
        <dbReference type="PROSITE-ProRule" id="PRU00446"/>
    </source>
</evidence>
<evidence type="ECO:0000256" key="10">
    <source>
        <dbReference type="ARBA" id="ARBA00023319"/>
    </source>
</evidence>
<dbReference type="Pfam" id="PF13927">
    <property type="entry name" value="Ig_3"/>
    <property type="match status" value="2"/>
</dbReference>
<evidence type="ECO:0000313" key="17">
    <source>
        <dbReference type="RefSeq" id="XP_026675787.1"/>
    </source>
</evidence>
<dbReference type="InterPro" id="IPR013783">
    <property type="entry name" value="Ig-like_fold"/>
</dbReference>
<keyword evidence="5" id="KW-0732">Signal</keyword>
<dbReference type="Proteomes" id="UP000079169">
    <property type="component" value="Unplaced"/>
</dbReference>
<keyword evidence="16" id="KW-1185">Reference proteome</keyword>
<dbReference type="GO" id="GO:0005615">
    <property type="term" value="C:extracellular space"/>
    <property type="evidence" value="ECO:0007669"/>
    <property type="project" value="TreeGrafter"/>
</dbReference>
<sequence>MVSRETHTNNGNKSKHKNNSNQNINQLETKLNSLYLLIILSFIVQIITIVFFYNLILTKFPNESKPIISKHNVSNRFRRHVDKDKGDIFDNSVPQTPHVEFVPPDLYEEIREREKEQQNSTHNNPWVWLNAYSRIPLVAMQGFCNSTKEYCPPGLQGPIGQKGEIGAKGEMGVKGERGEKGAPGVVGPPGPQGIPGDEGKRGPKGDMGYPGRIGLDGRDGLPGEPGLDGIPGRNGMDGIPGKDGLPGKDGIPGTNGTNGAPGLPGPQGYPGLQGVQGEKGMTGPRGNRGKSGINGVPGTPAICAYKRESCSLLPNSETSQLLIPPTIVGSEHIFSSSPIVVREGDNVRLRCVATGHPKPSIIWKTSENKPITLGSWKDSAVASSTLNFTRINRINMGAYMCLADNGLAPAANQTFNIEVHFPPQILIRNRRVGVPIGRTATLECEVEAFPLSVRYWEFIDGTLIEHDGVKYSISDVDKGSYQYIMQLNISNVNISDFDTYRCISKNEVDIAKGSLILFESNAKTPVPTEKEQEEVTVYNRAPKPEGQDDLCPPQVLCPPCSDQNKEFNCKEGYFAYDLLGRRDFDVKPLGNVSSKGLPNRTLDCQVYAVGKPVFHKSTSMKKESSGKPVDVIFGAWMKDPHPTSGNSEKFWMTTDSDPTHLNEYKDKDMFKSDAKSWTYNLKEPFQGNAHVVFNNSFYYHKKFSNSIVQFDLGSSKIINIVNLSTVDPNIKLYKTGYNVMDFSLDENGLWVIYGLSNNNTAVTKLDTATLQIQYTWNITLLHKKVGDMFVVCGVLYVVDSVTDRNTNIRFALDLYKNDLLEVSLNFTNPFTNTTMITYNSRYKDLYTWDRGNSLTYPIRYHEIDSYNLNKQEKTDADMTTGVDITPTQPPLIPEYSAT</sequence>
<dbReference type="PROSITE" id="PS50835">
    <property type="entry name" value="IG_LIKE"/>
    <property type="match status" value="2"/>
</dbReference>
<feature type="region of interest" description="Disordered" evidence="12">
    <location>
        <begin position="1"/>
        <end position="21"/>
    </location>
</feature>
<dbReference type="RefSeq" id="XP_026675787.1">
    <property type="nucleotide sequence ID" value="XM_026819986.1"/>
</dbReference>
<dbReference type="Gene3D" id="2.60.40.10">
    <property type="entry name" value="Immunoglobulins"/>
    <property type="match status" value="2"/>
</dbReference>
<feature type="region of interest" description="Disordered" evidence="12">
    <location>
        <begin position="173"/>
        <end position="294"/>
    </location>
</feature>
<dbReference type="RefSeq" id="XP_026675789.1">
    <property type="nucleotide sequence ID" value="XM_026819988.1"/>
</dbReference>
<evidence type="ECO:0000256" key="5">
    <source>
        <dbReference type="ARBA" id="ARBA00022729"/>
    </source>
</evidence>
<dbReference type="InterPro" id="IPR003598">
    <property type="entry name" value="Ig_sub2"/>
</dbReference>
<dbReference type="InterPro" id="IPR050605">
    <property type="entry name" value="Olfactomedin-like_domain"/>
</dbReference>
<feature type="domain" description="Ig-like" evidence="14">
    <location>
        <begin position="325"/>
        <end position="418"/>
    </location>
</feature>
<keyword evidence="4" id="KW-0964">Secreted</keyword>
<dbReference type="Pfam" id="PF01391">
    <property type="entry name" value="Collagen"/>
    <property type="match status" value="2"/>
</dbReference>
<dbReference type="STRING" id="121845.A0A3Q0IMC0"/>
<protein>
    <submittedName>
        <fullName evidence="17">Uncharacterized protein LOC103524616 isoform X1</fullName>
    </submittedName>
    <submittedName>
        <fullName evidence="18">Uncharacterized protein LOC103524616 isoform X2</fullName>
    </submittedName>
    <submittedName>
        <fullName evidence="19">Uncharacterized protein LOC103524616 isoform X3</fullName>
    </submittedName>
</protein>
<evidence type="ECO:0000313" key="19">
    <source>
        <dbReference type="RefSeq" id="XP_026675789.1"/>
    </source>
</evidence>
<comment type="subcellular location">
    <subcellularLocation>
        <location evidence="1">Cell membrane</location>
    </subcellularLocation>
    <subcellularLocation>
        <location evidence="2">Secreted</location>
    </subcellularLocation>
</comment>
<keyword evidence="13" id="KW-0812">Transmembrane</keyword>
<evidence type="ECO:0000256" key="3">
    <source>
        <dbReference type="ARBA" id="ARBA00022475"/>
    </source>
</evidence>
<dbReference type="AlphaFoldDB" id="A0A3Q0IMC0"/>
<dbReference type="Pfam" id="PF02191">
    <property type="entry name" value="OLF"/>
    <property type="match status" value="1"/>
</dbReference>
<evidence type="ECO:0000313" key="16">
    <source>
        <dbReference type="Proteomes" id="UP000079169"/>
    </source>
</evidence>
<dbReference type="KEGG" id="dci:103524616"/>
<dbReference type="InterPro" id="IPR007110">
    <property type="entry name" value="Ig-like_dom"/>
</dbReference>
<gene>
    <name evidence="17 18 19" type="primary">LOC103524616</name>
</gene>
<dbReference type="GeneID" id="103524616"/>
<evidence type="ECO:0000256" key="8">
    <source>
        <dbReference type="ARBA" id="ARBA00023157"/>
    </source>
</evidence>
<keyword evidence="7 13" id="KW-0472">Membrane</keyword>
<evidence type="ECO:0000256" key="9">
    <source>
        <dbReference type="ARBA" id="ARBA00023180"/>
    </source>
</evidence>
<evidence type="ECO:0000256" key="7">
    <source>
        <dbReference type="ARBA" id="ARBA00023136"/>
    </source>
</evidence>
<comment type="caution">
    <text evidence="11">Lacks conserved residue(s) required for the propagation of feature annotation.</text>
</comment>
<dbReference type="RefSeq" id="XP_026675788.1">
    <property type="nucleotide sequence ID" value="XM_026819987.1"/>
</dbReference>
<dbReference type="InterPro" id="IPR036179">
    <property type="entry name" value="Ig-like_dom_sf"/>
</dbReference>
<dbReference type="InterPro" id="IPR003112">
    <property type="entry name" value="Olfac-like_dom"/>
</dbReference>
<dbReference type="PaxDb" id="121845-A0A3Q0IMC0"/>
<feature type="transmembrane region" description="Helical" evidence="13">
    <location>
        <begin position="34"/>
        <end position="56"/>
    </location>
</feature>
<evidence type="ECO:0000256" key="12">
    <source>
        <dbReference type="SAM" id="MobiDB-lite"/>
    </source>
</evidence>
<dbReference type="PANTHER" id="PTHR23192:SF85">
    <property type="entry name" value="GLIOMEDIN"/>
    <property type="match status" value="1"/>
</dbReference>
<accession>A0A3Q0IMC0</accession>
<dbReference type="SUPFAM" id="SSF48726">
    <property type="entry name" value="Immunoglobulin"/>
    <property type="match status" value="2"/>
</dbReference>
<dbReference type="SMART" id="SM00409">
    <property type="entry name" value="IG"/>
    <property type="match status" value="2"/>
</dbReference>
<dbReference type="FunFam" id="2.60.40.10:FF:000328">
    <property type="entry name" value="CLUMA_CG000981, isoform A"/>
    <property type="match status" value="1"/>
</dbReference>
<proteinExistence type="predicted"/>
<feature type="domain" description="Olfactomedin-like" evidence="15">
    <location>
        <begin position="603"/>
        <end position="862"/>
    </location>
</feature>
<dbReference type="PANTHER" id="PTHR23192">
    <property type="entry name" value="OLFACTOMEDIN-RELATED"/>
    <property type="match status" value="1"/>
</dbReference>
<keyword evidence="3" id="KW-1003">Cell membrane</keyword>